<keyword evidence="1" id="KW-0812">Transmembrane</keyword>
<proteinExistence type="predicted"/>
<evidence type="ECO:0000313" key="2">
    <source>
        <dbReference type="Proteomes" id="UP000887566"/>
    </source>
</evidence>
<protein>
    <submittedName>
        <fullName evidence="3">F-box domain-containing protein</fullName>
    </submittedName>
</protein>
<feature type="transmembrane region" description="Helical" evidence="1">
    <location>
        <begin position="64"/>
        <end position="85"/>
    </location>
</feature>
<keyword evidence="1" id="KW-1133">Transmembrane helix</keyword>
<dbReference type="WBParaSite" id="PSAMB.scaffold9258size5170.g32259.t1">
    <property type="protein sequence ID" value="PSAMB.scaffold9258size5170.g32259.t1"/>
    <property type="gene ID" value="PSAMB.scaffold9258size5170.g32259"/>
</dbReference>
<organism evidence="2 3">
    <name type="scientific">Plectus sambesii</name>
    <dbReference type="NCBI Taxonomy" id="2011161"/>
    <lineage>
        <taxon>Eukaryota</taxon>
        <taxon>Metazoa</taxon>
        <taxon>Ecdysozoa</taxon>
        <taxon>Nematoda</taxon>
        <taxon>Chromadorea</taxon>
        <taxon>Plectida</taxon>
        <taxon>Plectina</taxon>
        <taxon>Plectoidea</taxon>
        <taxon>Plectidae</taxon>
        <taxon>Plectus</taxon>
    </lineage>
</organism>
<keyword evidence="1" id="KW-0472">Membrane</keyword>
<reference evidence="3" key="1">
    <citation type="submission" date="2022-11" db="UniProtKB">
        <authorList>
            <consortium name="WormBaseParasite"/>
        </authorList>
    </citation>
    <scope>IDENTIFICATION</scope>
</reference>
<dbReference type="Proteomes" id="UP000887566">
    <property type="component" value="Unplaced"/>
</dbReference>
<evidence type="ECO:0000313" key="3">
    <source>
        <dbReference type="WBParaSite" id="PSAMB.scaffold9258size5170.g32259.t1"/>
    </source>
</evidence>
<name>A0A914XKW6_9BILA</name>
<accession>A0A914XKW6</accession>
<dbReference type="AlphaFoldDB" id="A0A914XKW6"/>
<keyword evidence="2" id="KW-1185">Reference proteome</keyword>
<evidence type="ECO:0000256" key="1">
    <source>
        <dbReference type="SAM" id="Phobius"/>
    </source>
</evidence>
<sequence length="401" mass="44827">MMISVTAAVRGIRGKGCKPSGAHFKAFGSGRRPLINEDVIAFKSRIRKRPVGVELYDIHKRTGLIYLLYVLWTSLLNFLLTLLSWTCPFAFHHFVGKNADLEASRLLANSAPIVMELQLEMLTGFQKLTDLQLKSIFKLLDVSSLITSQLVCERWNRVILANIEEMPKQFADQIKLHFDEGEVIVSPANVHSQPKRMLMPPVNQLAMHLRHMTTSSLFIRGLIEIETRPVLSALSKSCISLRPSEVYFLWCNFATDGRRDLMSFLRCHRKTISDLGFEECYPSDVICDKMINSVGELSSLRIWSDGRRGRYEVTDSTLIAIANQLNPFHTIDLSNASVGVAGLVALIKAWSAAPNRDATICIGNCPAVAKNKVLIECANANIPLQSRGIRIGKHSLTLCCM</sequence>